<dbReference type="InterPro" id="IPR016024">
    <property type="entry name" value="ARM-type_fold"/>
</dbReference>
<organism evidence="1 2">
    <name type="scientific">Neocallimastix californiae</name>
    <dbReference type="NCBI Taxonomy" id="1754190"/>
    <lineage>
        <taxon>Eukaryota</taxon>
        <taxon>Fungi</taxon>
        <taxon>Fungi incertae sedis</taxon>
        <taxon>Chytridiomycota</taxon>
        <taxon>Chytridiomycota incertae sedis</taxon>
        <taxon>Neocallimastigomycetes</taxon>
        <taxon>Neocallimastigales</taxon>
        <taxon>Neocallimastigaceae</taxon>
        <taxon>Neocallimastix</taxon>
    </lineage>
</organism>
<dbReference type="InterPro" id="IPR000225">
    <property type="entry name" value="Armadillo"/>
</dbReference>
<dbReference type="Proteomes" id="UP000193920">
    <property type="component" value="Unassembled WGS sequence"/>
</dbReference>
<dbReference type="Gene3D" id="1.25.10.10">
    <property type="entry name" value="Leucine-rich Repeat Variant"/>
    <property type="match status" value="2"/>
</dbReference>
<dbReference type="EMBL" id="MCOG01000051">
    <property type="protein sequence ID" value="ORY65730.1"/>
    <property type="molecule type" value="Genomic_DNA"/>
</dbReference>
<gene>
    <name evidence="1" type="ORF">LY90DRAFT_641152</name>
</gene>
<dbReference type="AlphaFoldDB" id="A0A1Y2E2G0"/>
<dbReference type="STRING" id="1754190.A0A1Y2E2G0"/>
<keyword evidence="2" id="KW-1185">Reference proteome</keyword>
<dbReference type="SUPFAM" id="SSF48371">
    <property type="entry name" value="ARM repeat"/>
    <property type="match status" value="1"/>
</dbReference>
<comment type="caution">
    <text evidence="1">The sequence shown here is derived from an EMBL/GenBank/DDBJ whole genome shotgun (WGS) entry which is preliminary data.</text>
</comment>
<evidence type="ECO:0000313" key="2">
    <source>
        <dbReference type="Proteomes" id="UP000193920"/>
    </source>
</evidence>
<dbReference type="GO" id="GO:0015630">
    <property type="term" value="C:microtubule cytoskeleton"/>
    <property type="evidence" value="ECO:0007669"/>
    <property type="project" value="TreeGrafter"/>
</dbReference>
<sequence>MMQAISRIVSNTLEKYHKERLSFAQTIADLAKKETYISALQSQDALSLLRPLLLDNIPAIQQSAALAIGRLANYSEELAEEVVDSDILPHLIFSLQPNYVVNSGALITLIQCLEEFDPDVKESAAWALGYIAKHNEELAKAVVNAGALPLLILCIQEPELSLRKTAISALSDIAKHSTELAHEVVDVNSLYFLAQLIHDSDPKLLRQVCSCLCQIAKHNKLLAEKVVERNIFPRVLHILKNKDEYVRKNAASLLCEISKHSSELAQIIVNAGGIPAIIDYIDNSKGSAKLPGIMTLGYISVFSDTLAFSVLLSKPTPVLMNILTDNDKKDENTLLNKTIKWIIENTLDLKSITPLLSLNTPLSILKPTIEQIKKIIPNDVMLRREFVTSGSLKILQEIAQKFISKNPGDPTYHSSMAENIMLINKCYPEEIIQYYSPGYSEILLSRMENNQQQSCTINSQSN</sequence>
<accession>A0A1Y2E2G0</accession>
<dbReference type="PANTHER" id="PTHR23314">
    <property type="entry name" value="SPERM-ASSOCIATED ANTIGEN 6 ARMADILLO REPEAT-CONTAINING"/>
    <property type="match status" value="1"/>
</dbReference>
<dbReference type="OrthoDB" id="7537227at2759"/>
<proteinExistence type="predicted"/>
<dbReference type="PANTHER" id="PTHR23314:SF0">
    <property type="entry name" value="SPERM-ASSOCIATED ANTIGEN 6"/>
    <property type="match status" value="1"/>
</dbReference>
<dbReference type="InterPro" id="IPR011989">
    <property type="entry name" value="ARM-like"/>
</dbReference>
<dbReference type="SMART" id="SM00185">
    <property type="entry name" value="ARM"/>
    <property type="match status" value="6"/>
</dbReference>
<dbReference type="GO" id="GO:0008017">
    <property type="term" value="F:microtubule binding"/>
    <property type="evidence" value="ECO:0007669"/>
    <property type="project" value="TreeGrafter"/>
</dbReference>
<protein>
    <submittedName>
        <fullName evidence="1">ARM repeat-containing protein</fullName>
    </submittedName>
</protein>
<dbReference type="Pfam" id="PF00514">
    <property type="entry name" value="Arm"/>
    <property type="match status" value="2"/>
</dbReference>
<dbReference type="GO" id="GO:0003341">
    <property type="term" value="P:cilium movement"/>
    <property type="evidence" value="ECO:0007669"/>
    <property type="project" value="TreeGrafter"/>
</dbReference>
<name>A0A1Y2E2G0_9FUNG</name>
<reference evidence="1 2" key="1">
    <citation type="submission" date="2016-08" db="EMBL/GenBank/DDBJ databases">
        <title>A Parts List for Fungal Cellulosomes Revealed by Comparative Genomics.</title>
        <authorList>
            <consortium name="DOE Joint Genome Institute"/>
            <person name="Haitjema C.H."/>
            <person name="Gilmore S.P."/>
            <person name="Henske J.K."/>
            <person name="Solomon K.V."/>
            <person name="De Groot R."/>
            <person name="Kuo A."/>
            <person name="Mondo S.J."/>
            <person name="Salamov A.A."/>
            <person name="Labutti K."/>
            <person name="Zhao Z."/>
            <person name="Chiniquy J."/>
            <person name="Barry K."/>
            <person name="Brewer H.M."/>
            <person name="Purvine S.O."/>
            <person name="Wright A.T."/>
            <person name="Boxma B."/>
            <person name="Van Alen T."/>
            <person name="Hackstein J.H."/>
            <person name="Baker S.E."/>
            <person name="Grigoriev I.V."/>
            <person name="O'Malley M.A."/>
        </authorList>
    </citation>
    <scope>NUCLEOTIDE SEQUENCE [LARGE SCALE GENOMIC DNA]</scope>
    <source>
        <strain evidence="1 2">G1</strain>
    </source>
</reference>
<evidence type="ECO:0000313" key="1">
    <source>
        <dbReference type="EMBL" id="ORY65730.1"/>
    </source>
</evidence>